<evidence type="ECO:0000256" key="4">
    <source>
        <dbReference type="ARBA" id="ARBA00022989"/>
    </source>
</evidence>
<dbReference type="STRING" id="1612308.SAMN05444581_103150"/>
<dbReference type="Proteomes" id="UP000198755">
    <property type="component" value="Unassembled WGS sequence"/>
</dbReference>
<evidence type="ECO:0000256" key="2">
    <source>
        <dbReference type="ARBA" id="ARBA00007165"/>
    </source>
</evidence>
<keyword evidence="6" id="KW-1003">Cell membrane</keyword>
<feature type="transmembrane region" description="Helical" evidence="6">
    <location>
        <begin position="66"/>
        <end position="86"/>
    </location>
</feature>
<protein>
    <recommendedName>
        <fullName evidence="6">SURF1-like protein</fullName>
    </recommendedName>
</protein>
<keyword evidence="4 6" id="KW-1133">Transmembrane helix</keyword>
<keyword evidence="5 6" id="KW-0472">Membrane</keyword>
<gene>
    <name evidence="7" type="ORF">SAMN05444581_103150</name>
</gene>
<evidence type="ECO:0000313" key="7">
    <source>
        <dbReference type="EMBL" id="SFK19176.1"/>
    </source>
</evidence>
<sequence length="305" mass="33149">MKSPTPPLSFLPQLSSGSIFRPKRSGTFGFHDAARIVTDVFRVARAHRSGTLPLTLKKPPSPAARLIWPAVLTAAAASLLISLGVWQLHRLAWKENIIAQIKARATAPATPLPDFTEWARLRPDDYEYRHVLLHGTFENKKEALVFRPSGSSTGVREPGYLVLTPMRLDSGGYVIVNRGFTPAGRSEARTREEGKIEGDTALTGLMRAPESRNFFTPADNPDAGQFFTRDPDVIAAHFGLAGAAPFIVDADASPVPGGWPKGGATELAFPNNHLSYALTWFGLAAGLLGVFLAYAWQIVRPRDAK</sequence>
<dbReference type="CDD" id="cd06662">
    <property type="entry name" value="SURF1"/>
    <property type="match status" value="1"/>
</dbReference>
<evidence type="ECO:0000313" key="8">
    <source>
        <dbReference type="Proteomes" id="UP000198755"/>
    </source>
</evidence>
<organism evidence="7 8">
    <name type="scientific">Methylocapsa palsarum</name>
    <dbReference type="NCBI Taxonomy" id="1612308"/>
    <lineage>
        <taxon>Bacteria</taxon>
        <taxon>Pseudomonadati</taxon>
        <taxon>Pseudomonadota</taxon>
        <taxon>Alphaproteobacteria</taxon>
        <taxon>Hyphomicrobiales</taxon>
        <taxon>Beijerinckiaceae</taxon>
        <taxon>Methylocapsa</taxon>
    </lineage>
</organism>
<accession>A0A1I3XJE5</accession>
<keyword evidence="3 6" id="KW-0812">Transmembrane</keyword>
<dbReference type="AlphaFoldDB" id="A0A1I3XJE5"/>
<dbReference type="OrthoDB" id="6079986at2"/>
<reference evidence="7 8" key="1">
    <citation type="submission" date="2016-10" db="EMBL/GenBank/DDBJ databases">
        <authorList>
            <person name="de Groot N.N."/>
        </authorList>
    </citation>
    <scope>NUCLEOTIDE SEQUENCE [LARGE SCALE GENOMIC DNA]</scope>
    <source>
        <strain evidence="7 8">NE2</strain>
    </source>
</reference>
<evidence type="ECO:0000256" key="1">
    <source>
        <dbReference type="ARBA" id="ARBA00004370"/>
    </source>
</evidence>
<dbReference type="PANTHER" id="PTHR23427">
    <property type="entry name" value="SURFEIT LOCUS PROTEIN"/>
    <property type="match status" value="1"/>
</dbReference>
<keyword evidence="8" id="KW-1185">Reference proteome</keyword>
<dbReference type="InterPro" id="IPR045214">
    <property type="entry name" value="Surf1/Surf4"/>
</dbReference>
<evidence type="ECO:0000256" key="5">
    <source>
        <dbReference type="ARBA" id="ARBA00023136"/>
    </source>
</evidence>
<feature type="transmembrane region" description="Helical" evidence="6">
    <location>
        <begin position="277"/>
        <end position="299"/>
    </location>
</feature>
<evidence type="ECO:0000256" key="3">
    <source>
        <dbReference type="ARBA" id="ARBA00022692"/>
    </source>
</evidence>
<evidence type="ECO:0000256" key="6">
    <source>
        <dbReference type="RuleBase" id="RU363076"/>
    </source>
</evidence>
<dbReference type="Pfam" id="PF02104">
    <property type="entry name" value="SURF1"/>
    <property type="match status" value="1"/>
</dbReference>
<proteinExistence type="inferred from homology"/>
<comment type="similarity">
    <text evidence="2 6">Belongs to the SURF1 family.</text>
</comment>
<dbReference type="EMBL" id="FOSN01000003">
    <property type="protein sequence ID" value="SFK19176.1"/>
    <property type="molecule type" value="Genomic_DNA"/>
</dbReference>
<dbReference type="PROSITE" id="PS50895">
    <property type="entry name" value="SURF1"/>
    <property type="match status" value="1"/>
</dbReference>
<comment type="subcellular location">
    <subcellularLocation>
        <location evidence="6">Cell membrane</location>
        <topology evidence="6">Multi-pass membrane protein</topology>
    </subcellularLocation>
    <subcellularLocation>
        <location evidence="1">Membrane</location>
    </subcellularLocation>
</comment>
<dbReference type="InterPro" id="IPR002994">
    <property type="entry name" value="Surf1/Shy1"/>
</dbReference>
<dbReference type="PANTHER" id="PTHR23427:SF2">
    <property type="entry name" value="SURFEIT LOCUS PROTEIN 1"/>
    <property type="match status" value="1"/>
</dbReference>
<dbReference type="GO" id="GO:0005886">
    <property type="term" value="C:plasma membrane"/>
    <property type="evidence" value="ECO:0007669"/>
    <property type="project" value="UniProtKB-SubCell"/>
</dbReference>
<name>A0A1I3XJE5_9HYPH</name>